<proteinExistence type="predicted"/>
<accession>A0ACB8QT00</accession>
<evidence type="ECO:0000313" key="2">
    <source>
        <dbReference type="Proteomes" id="UP000814128"/>
    </source>
</evidence>
<reference evidence="1" key="1">
    <citation type="submission" date="2021-02" db="EMBL/GenBank/DDBJ databases">
        <authorList>
            <consortium name="DOE Joint Genome Institute"/>
            <person name="Ahrendt S."/>
            <person name="Looney B.P."/>
            <person name="Miyauchi S."/>
            <person name="Morin E."/>
            <person name="Drula E."/>
            <person name="Courty P.E."/>
            <person name="Chicoki N."/>
            <person name="Fauchery L."/>
            <person name="Kohler A."/>
            <person name="Kuo A."/>
            <person name="Labutti K."/>
            <person name="Pangilinan J."/>
            <person name="Lipzen A."/>
            <person name="Riley R."/>
            <person name="Andreopoulos W."/>
            <person name="He G."/>
            <person name="Johnson J."/>
            <person name="Barry K.W."/>
            <person name="Grigoriev I.V."/>
            <person name="Nagy L."/>
            <person name="Hibbett D."/>
            <person name="Henrissat B."/>
            <person name="Matheny P.B."/>
            <person name="Labbe J."/>
            <person name="Martin F."/>
        </authorList>
    </citation>
    <scope>NUCLEOTIDE SEQUENCE</scope>
    <source>
        <strain evidence="1">EC-137</strain>
    </source>
</reference>
<reference evidence="1" key="2">
    <citation type="journal article" date="2022" name="New Phytol.">
        <title>Evolutionary transition to the ectomycorrhizal habit in the genomes of a hyperdiverse lineage of mushroom-forming fungi.</title>
        <authorList>
            <person name="Looney B."/>
            <person name="Miyauchi S."/>
            <person name="Morin E."/>
            <person name="Drula E."/>
            <person name="Courty P.E."/>
            <person name="Kohler A."/>
            <person name="Kuo A."/>
            <person name="LaButti K."/>
            <person name="Pangilinan J."/>
            <person name="Lipzen A."/>
            <person name="Riley R."/>
            <person name="Andreopoulos W."/>
            <person name="He G."/>
            <person name="Johnson J."/>
            <person name="Nolan M."/>
            <person name="Tritt A."/>
            <person name="Barry K.W."/>
            <person name="Grigoriev I.V."/>
            <person name="Nagy L.G."/>
            <person name="Hibbett D."/>
            <person name="Henrissat B."/>
            <person name="Matheny P.B."/>
            <person name="Labbe J."/>
            <person name="Martin F.M."/>
        </authorList>
    </citation>
    <scope>NUCLEOTIDE SEQUENCE</scope>
    <source>
        <strain evidence="1">EC-137</strain>
    </source>
</reference>
<gene>
    <name evidence="1" type="ORF">K488DRAFT_83697</name>
</gene>
<protein>
    <submittedName>
        <fullName evidence="1">Uncharacterized protein</fullName>
    </submittedName>
</protein>
<name>A0ACB8QT00_9AGAM</name>
<organism evidence="1 2">
    <name type="scientific">Vararia minispora EC-137</name>
    <dbReference type="NCBI Taxonomy" id="1314806"/>
    <lineage>
        <taxon>Eukaryota</taxon>
        <taxon>Fungi</taxon>
        <taxon>Dikarya</taxon>
        <taxon>Basidiomycota</taxon>
        <taxon>Agaricomycotina</taxon>
        <taxon>Agaricomycetes</taxon>
        <taxon>Russulales</taxon>
        <taxon>Lachnocladiaceae</taxon>
        <taxon>Vararia</taxon>
    </lineage>
</organism>
<keyword evidence="2" id="KW-1185">Reference proteome</keyword>
<comment type="caution">
    <text evidence="1">The sequence shown here is derived from an EMBL/GenBank/DDBJ whole genome shotgun (WGS) entry which is preliminary data.</text>
</comment>
<evidence type="ECO:0000313" key="1">
    <source>
        <dbReference type="EMBL" id="KAI0034745.1"/>
    </source>
</evidence>
<sequence length="567" mass="61568">MAILNHSILSSEPTNIVHNPVTISHHQLRDLVVCPEQRGLVNYVHSKSIMQRDVTNPASPPTPLVNLGFVPNTIASLQLPGSTDRLLAAGGQEAELHLSVHPRCAGADDDAPSPDRPHLDTILPGSINNSILLTSLTLARSHESAVEPRVVVSNNDKTVKFYDVAVLAREDAPPRISEVGALRFDVAVNHSSISPNGRTLLSVGDSPHVYLHALTAGARITFQPLMTLTLPSHAPFSSSPYLSSSSVSGPASFSTAFSACGTKFAVASQEGLVVVWDVRSTKPLKVYHTDRTRPYVASESWDWANGENVPGWGVRNVKFSPAGHGGKEIMTFTEHTSLLHVVDATTFETEEIVRVPSLVSERPSAPTTTPSESRRQLSRAGVTRHFDYAHRTPSTATISPARAVHIRRQRSRDLMSADDPAHDFDYDCEVEPPVAVLSYFADRVARVVRGPEYERPLFLRPYRVGVAGAEEGMNVDEPECASRAPSRAPSPPPTGTSQSPALSSWRHPRAHGHPGGPLHTTVPEHLNIAGTCFDPEGRFVYVASSEGIVEWGVRGAEKRWWGESAWV</sequence>
<dbReference type="EMBL" id="MU273495">
    <property type="protein sequence ID" value="KAI0034745.1"/>
    <property type="molecule type" value="Genomic_DNA"/>
</dbReference>
<dbReference type="Proteomes" id="UP000814128">
    <property type="component" value="Unassembled WGS sequence"/>
</dbReference>